<dbReference type="RefSeq" id="WP_049978906.1">
    <property type="nucleotide sequence ID" value="NZ_JHDU01000062.1"/>
</dbReference>
<proteinExistence type="predicted"/>
<organism evidence="1 2">
    <name type="scientific">Streptomyces wadayamensis</name>
    <dbReference type="NCBI Taxonomy" id="141454"/>
    <lineage>
        <taxon>Bacteria</taxon>
        <taxon>Bacillati</taxon>
        <taxon>Actinomycetota</taxon>
        <taxon>Actinomycetes</taxon>
        <taxon>Kitasatosporales</taxon>
        <taxon>Streptomycetaceae</taxon>
        <taxon>Streptomyces</taxon>
    </lineage>
</organism>
<comment type="caution">
    <text evidence="1">The sequence shown here is derived from an EMBL/GenBank/DDBJ whole genome shotgun (WGS) entry which is preliminary data.</text>
</comment>
<accession>A0ABR4S416</accession>
<evidence type="ECO:0000313" key="2">
    <source>
        <dbReference type="Proteomes" id="UP000027443"/>
    </source>
</evidence>
<evidence type="ECO:0000313" key="1">
    <source>
        <dbReference type="EMBL" id="KDR59945.1"/>
    </source>
</evidence>
<name>A0ABR4S416_9ACTN</name>
<dbReference type="EMBL" id="JHDU01000062">
    <property type="protein sequence ID" value="KDR59945.1"/>
    <property type="molecule type" value="Genomic_DNA"/>
</dbReference>
<sequence>MDRVTRGLMENWAKDAGVGHLKEYVAFERFVNFIILSRHHDQQFSVEDFSCGDDGTLGIEGFALSVNNELVSDMAELEDTLSGSGAIEVSITLTQVKTSPSFDLGDLSIFSDASITLLTEDEPPHPNLEKQQKMLHRVFQESSRFRENPVCRLYYATLGSWQNRGPITKKMADSKKRLIGSNLFSRVDFHVWGASEVQRNWRAIDSALEVTIQFDSRTTLPDVEGVREA</sequence>
<gene>
    <name evidence="1" type="ORF">DC60_00915</name>
</gene>
<reference evidence="1 2" key="1">
    <citation type="submission" date="2014-03" db="EMBL/GenBank/DDBJ databases">
        <title>Genome Sequence of Streptomyces wadayamensis A23 strain, an endophytic actinobacteria from Citrus reticulata.</title>
        <authorList>
            <person name="de Oliveira L.G."/>
            <person name="Tormet G.D."/>
            <person name="Marcon J."/>
            <person name="Samborsky M."/>
            <person name="Araujo W.L."/>
            <person name="de Azevedo J.L."/>
        </authorList>
    </citation>
    <scope>NUCLEOTIDE SEQUENCE [LARGE SCALE GENOMIC DNA]</scope>
    <source>
        <strain evidence="1 2">A23</strain>
    </source>
</reference>
<keyword evidence="2" id="KW-1185">Reference proteome</keyword>
<protein>
    <submittedName>
        <fullName evidence="1">Uncharacterized protein</fullName>
    </submittedName>
</protein>
<dbReference type="Proteomes" id="UP000027443">
    <property type="component" value="Unassembled WGS sequence"/>
</dbReference>